<dbReference type="EMBL" id="CAMXCT030004445">
    <property type="protein sequence ID" value="CAL4796364.1"/>
    <property type="molecule type" value="Genomic_DNA"/>
</dbReference>
<reference evidence="3 4" key="2">
    <citation type="submission" date="2024-05" db="EMBL/GenBank/DDBJ databases">
        <authorList>
            <person name="Chen Y."/>
            <person name="Shah S."/>
            <person name="Dougan E. K."/>
            <person name="Thang M."/>
            <person name="Chan C."/>
        </authorList>
    </citation>
    <scope>NUCLEOTIDE SEQUENCE [LARGE SCALE GENOMIC DNA]</scope>
</reference>
<dbReference type="SUPFAM" id="SSF55418">
    <property type="entry name" value="eIF4e-like"/>
    <property type="match status" value="1"/>
</dbReference>
<sequence length="1830" mass="202512">MHKDHSVVYYMLPTVEPQKAAPKAKPDKPEKQNWGAPWKGNESSSWRSPKTGAMEAEEGSHRNKAPIVKLDIATPDGEELARSYINSPLCAYAHFGLPCGTSSRAREIALPNMPRAPAPLRSAEHPDGIPNLPAKDAERVAAANRVCAAGCRLIVLCILRGVRWSLEQPARSWFWATSFWHFVLTFVQPLYVTFHSCMFGGQRPKKTTIATDINELTELACECTNQHSHLPWGYTAEGFATATEVEYPLQLCKQLAAIIARVVERAYKGALESLPSHPDKKARAHSMKQTRKSLAFMPEWSHVETQNLTTTPPFTVGTKLPEAFQQDSVCIPQHARILRITAAPHHEQDGGENAHSGVQVAFGVPWTEEGFIEEALKRGHPANLVDGIPKSLRSSIKNNAAANFEALVLRRAQWFRRWTARAFELRAEEAKLHAALPPHRRNILKSKRFLVLQEILEDLKYPDLGIVQDMRDGFSLVGTAEGGGILPAEFQPATLTINDLSMQGWLAELPGLPKDDRRVLRRFAVVQAEDKVRPIDNYTESQINDAVNITGRCTVDGVDTISAMGAELMRALGMGRLPKKLKGRSFDLKSAYRQLAVKDGSLKWALSNFCWISSGWEFDRSGEKADSTSEQVSALGGVFDLTQSADGVILVANTEKRKVDIAGQIAEILQAGRMTSSKAASLKGRLGFAEGQLFGRAIRRLINELGHHAMHTPTRGILGDGTRRALEMVADRTVKAGPRRVEATTSDVAFLFTDASFDCEARSGGLGAFLLDKCGHVVQWFGCIVPQDLCDSFMAENQEQAIGELEALAVLVAYRLWGLHLKSKHLVCPGTRSFLQGAGSLVSPQLYTLSAVPTLSRCACTKLYMGTVTPENVSANVPGEVIDWEQPMKAITELKPCTAASRGMIKQRLVVDNTLEDVWQVCQDWFVLDRRMFLDRAIWKMIASHTIVEEPETRWEDGDLHCGVRGVADFRPAVDPSFLDLSELVLVMCPQKEDGKLSMVCLSMRLFAPCAWMLSKRGSWLEQLDHHAYFRQDSTAAALVLGKQLERAVNFADLECLIKVTKCAQNAQSTAVPATAPGRRRRAQKEKYAEPRDFRSGRNPKGLNLYVPRRKSNDLSSARPPGAPVRPKRQVLTCEASGELDAFLTQHRPSARESEQICVWRGGENLCDAQDLQGLLDDGARLEKTGSLTQATVVQLAKKWQILTGKWLLSVPEWRIDELFTLASQRLRDGQLHCYQLVVHMPTTDQKKFMISAHTMDFTDQRSVMSLGKSLRAAARHGLRCYQGDWGELLDDPFAARAKKVSLVFKPDVFSRLSLHKNNPYGIKTTLHVLECQRYLKVKGFAGPDDLAEALRELNPTPCTENKTAQRLYAPNPTPEIQGATDTTSLSCRYGNPQMWHHCGTCCGLRPHFNWVVATCEETQGTGQFCWNMPQCVIDGSPKINYVAAYQFDGTNFILMDDSTAGELSTAGVSGNYWQNTGFSAKNSSFQWRGGDWTTKYAPWARGAGVEGPRGVTPPAGLWILSAENFYYGAFYMLSQLGLNLDGQGLPTGTNCWMWELDPVEGTSGWSPGKPLPGNLNMAYSTENAQASGCMPVSYTSAQANGIGGPFKFPEEFREACAANVSEAGCRPWRENIHWGGGGKSTQRFENLWDEPYVFAVVVDAKGYWIYRWRPNAYDSDGGVKTGWPGVERFAAERTLPPRPAAVKDPRGLRTDVAGDVAEAVILQPSLSPEAVCLRSSVEQVTWQWGTDALAAMAQELGESGPGSKFEGVQNWWSNFADTGQNVNYPPSIMGLEAKNMTERLNCQSESTFTCSCAARREEELQPKAPVKWV</sequence>
<dbReference type="InterPro" id="IPR023398">
    <property type="entry name" value="TIF_eIF4e-like"/>
</dbReference>
<gene>
    <name evidence="2" type="ORF">C1SCF055_LOCUS34431</name>
</gene>
<dbReference type="OrthoDB" id="424007at2759"/>
<evidence type="ECO:0000313" key="4">
    <source>
        <dbReference type="Proteomes" id="UP001152797"/>
    </source>
</evidence>
<feature type="compositionally biased region" description="Basic and acidic residues" evidence="1">
    <location>
        <begin position="1085"/>
        <end position="1096"/>
    </location>
</feature>
<dbReference type="Proteomes" id="UP001152797">
    <property type="component" value="Unassembled WGS sequence"/>
</dbReference>
<accession>A0A9P1DFZ8</accession>
<dbReference type="EMBL" id="CAMXCT020004445">
    <property type="protein sequence ID" value="CAL1162427.1"/>
    <property type="molecule type" value="Genomic_DNA"/>
</dbReference>
<name>A0A9P1DFZ8_9DINO</name>
<evidence type="ECO:0000256" key="1">
    <source>
        <dbReference type="SAM" id="MobiDB-lite"/>
    </source>
</evidence>
<proteinExistence type="predicted"/>
<reference evidence="2" key="1">
    <citation type="submission" date="2022-10" db="EMBL/GenBank/DDBJ databases">
        <authorList>
            <person name="Chen Y."/>
            <person name="Dougan E. K."/>
            <person name="Chan C."/>
            <person name="Rhodes N."/>
            <person name="Thang M."/>
        </authorList>
    </citation>
    <scope>NUCLEOTIDE SEQUENCE</scope>
</reference>
<dbReference type="Pfam" id="PF08939">
    <property type="entry name" value="Bles03"/>
    <property type="match status" value="1"/>
</dbReference>
<comment type="caution">
    <text evidence="2">The sequence shown here is derived from an EMBL/GenBank/DDBJ whole genome shotgun (WGS) entry which is preliminary data.</text>
</comment>
<feature type="region of interest" description="Disordered" evidence="1">
    <location>
        <begin position="1069"/>
        <end position="1129"/>
    </location>
</feature>
<dbReference type="InterPro" id="IPR015034">
    <property type="entry name" value="Bles03"/>
</dbReference>
<dbReference type="Gene3D" id="3.30.760.10">
    <property type="entry name" value="RNA Cap, Translation Initiation Factor Eif4e"/>
    <property type="match status" value="1"/>
</dbReference>
<evidence type="ECO:0000313" key="2">
    <source>
        <dbReference type="EMBL" id="CAI4009052.1"/>
    </source>
</evidence>
<keyword evidence="4" id="KW-1185">Reference proteome</keyword>
<dbReference type="EMBL" id="CAMXCT010004445">
    <property type="protein sequence ID" value="CAI4009052.1"/>
    <property type="molecule type" value="Genomic_DNA"/>
</dbReference>
<evidence type="ECO:0000313" key="3">
    <source>
        <dbReference type="EMBL" id="CAL4796364.1"/>
    </source>
</evidence>
<organism evidence="2">
    <name type="scientific">Cladocopium goreaui</name>
    <dbReference type="NCBI Taxonomy" id="2562237"/>
    <lineage>
        <taxon>Eukaryota</taxon>
        <taxon>Sar</taxon>
        <taxon>Alveolata</taxon>
        <taxon>Dinophyceae</taxon>
        <taxon>Suessiales</taxon>
        <taxon>Symbiodiniaceae</taxon>
        <taxon>Cladocopium</taxon>
    </lineage>
</organism>
<protein>
    <submittedName>
        <fullName evidence="2">Uncharacterized protein</fullName>
    </submittedName>
</protein>
<feature type="region of interest" description="Disordered" evidence="1">
    <location>
        <begin position="15"/>
        <end position="62"/>
    </location>
</feature>